<dbReference type="HOGENOM" id="CLU_097631_0_0_1"/>
<gene>
    <name evidence="1" type="ORF">MELLADRAFT_108387</name>
</gene>
<dbReference type="GeneID" id="18923463"/>
<reference evidence="2" key="1">
    <citation type="journal article" date="2011" name="Proc. Natl. Acad. Sci. U.S.A.">
        <title>Obligate biotrophy features unraveled by the genomic analysis of rust fungi.</title>
        <authorList>
            <person name="Duplessis S."/>
            <person name="Cuomo C.A."/>
            <person name="Lin Y.-C."/>
            <person name="Aerts A."/>
            <person name="Tisserant E."/>
            <person name="Veneault-Fourrey C."/>
            <person name="Joly D.L."/>
            <person name="Hacquard S."/>
            <person name="Amselem J."/>
            <person name="Cantarel B.L."/>
            <person name="Chiu R."/>
            <person name="Coutinho P.M."/>
            <person name="Feau N."/>
            <person name="Field M."/>
            <person name="Frey P."/>
            <person name="Gelhaye E."/>
            <person name="Goldberg J."/>
            <person name="Grabherr M.G."/>
            <person name="Kodira C.D."/>
            <person name="Kohler A."/>
            <person name="Kuees U."/>
            <person name="Lindquist E.A."/>
            <person name="Lucas S.M."/>
            <person name="Mago R."/>
            <person name="Mauceli E."/>
            <person name="Morin E."/>
            <person name="Murat C."/>
            <person name="Pangilinan J.L."/>
            <person name="Park R."/>
            <person name="Pearson M."/>
            <person name="Quesneville H."/>
            <person name="Rouhier N."/>
            <person name="Sakthikumar S."/>
            <person name="Salamov A.A."/>
            <person name="Schmutz J."/>
            <person name="Selles B."/>
            <person name="Shapiro H."/>
            <person name="Tanguay P."/>
            <person name="Tuskan G.A."/>
            <person name="Henrissat B."/>
            <person name="Van de Peer Y."/>
            <person name="Rouze P."/>
            <person name="Ellis J.G."/>
            <person name="Dodds P.N."/>
            <person name="Schein J.E."/>
            <person name="Zhong S."/>
            <person name="Hamelin R.C."/>
            <person name="Grigoriev I.V."/>
            <person name="Szabo L.J."/>
            <person name="Martin F."/>
        </authorList>
    </citation>
    <scope>NUCLEOTIDE SEQUENCE [LARGE SCALE GENOMIC DNA]</scope>
    <source>
        <strain evidence="2">98AG31 / pathotype 3-4-7</strain>
    </source>
</reference>
<proteinExistence type="predicted"/>
<accession>F4RSY2</accession>
<organism evidence="2">
    <name type="scientific">Melampsora larici-populina (strain 98AG31 / pathotype 3-4-7)</name>
    <name type="common">Poplar leaf rust fungus</name>
    <dbReference type="NCBI Taxonomy" id="747676"/>
    <lineage>
        <taxon>Eukaryota</taxon>
        <taxon>Fungi</taxon>
        <taxon>Dikarya</taxon>
        <taxon>Basidiomycota</taxon>
        <taxon>Pucciniomycotina</taxon>
        <taxon>Pucciniomycetes</taxon>
        <taxon>Pucciniales</taxon>
        <taxon>Melampsoraceae</taxon>
        <taxon>Melampsora</taxon>
    </lineage>
</organism>
<protein>
    <submittedName>
        <fullName evidence="1">Uncharacterized protein</fullName>
    </submittedName>
</protein>
<evidence type="ECO:0000313" key="2">
    <source>
        <dbReference type="Proteomes" id="UP000001072"/>
    </source>
</evidence>
<dbReference type="Proteomes" id="UP000001072">
    <property type="component" value="Unassembled WGS sequence"/>
</dbReference>
<sequence length="241" mass="26686">MLHAAIITATLPVTTHSMQLSRGFFQWHQSTASLLLNDSDGSILVHPVTALGFVTQTEVLKCSHAYTISGPLSYEVDTGTTIIQHNAGTHVDVGEFKATYRRLVGRATLSGLGRIAAVNFIETTDDVFQWNLEIVATHDYYHPIHQLKFSQTRRSFSFQVTYHFFRHTPPPRKWGKLTVGKTVWLHGNIMSKHTASGNFVVHAADVTVIRSLITAFQRSNCSTPAANTPGCANNHRVPPPL</sequence>
<name>F4RSY2_MELLP</name>
<keyword evidence="2" id="KW-1185">Reference proteome</keyword>
<dbReference type="VEuPathDB" id="FungiDB:MELLADRAFT_108387"/>
<dbReference type="AlphaFoldDB" id="F4RSY2"/>
<dbReference type="RefSeq" id="XP_007412199.1">
    <property type="nucleotide sequence ID" value="XM_007412137.1"/>
</dbReference>
<dbReference type="InParanoid" id="F4RSY2"/>
<dbReference type="KEGG" id="mlr:MELLADRAFT_108387"/>
<dbReference type="EMBL" id="GL883118">
    <property type="protein sequence ID" value="EGG04408.1"/>
    <property type="molecule type" value="Genomic_DNA"/>
</dbReference>
<evidence type="ECO:0000313" key="1">
    <source>
        <dbReference type="EMBL" id="EGG04408.1"/>
    </source>
</evidence>